<dbReference type="EMBL" id="CADCWD010000031">
    <property type="protein sequence ID" value="CAA9528375.1"/>
    <property type="molecule type" value="Genomic_DNA"/>
</dbReference>
<name>A0A6J4TP39_9SPHN</name>
<reference evidence="1" key="1">
    <citation type="submission" date="2020-02" db="EMBL/GenBank/DDBJ databases">
        <authorList>
            <person name="Meier V. D."/>
        </authorList>
    </citation>
    <scope>NUCLEOTIDE SEQUENCE</scope>
    <source>
        <strain evidence="1">AVDCRST_MAG23</strain>
    </source>
</reference>
<dbReference type="AlphaFoldDB" id="A0A6J4TP39"/>
<evidence type="ECO:0000313" key="1">
    <source>
        <dbReference type="EMBL" id="CAA9528375.1"/>
    </source>
</evidence>
<protein>
    <submittedName>
        <fullName evidence="1">Uncharacterized protein</fullName>
    </submittedName>
</protein>
<accession>A0A6J4TP39</accession>
<sequence>MDPNLGSLVVAELLLSMIDEMETLDSGVRERLYARAIKKAREADHVRTADVVAALEAMRQGKIGS</sequence>
<proteinExistence type="predicted"/>
<gene>
    <name evidence="1" type="ORF">AVDCRST_MAG23-775</name>
</gene>
<organism evidence="1">
    <name type="scientific">uncultured Sphingosinicella sp</name>
    <dbReference type="NCBI Taxonomy" id="478748"/>
    <lineage>
        <taxon>Bacteria</taxon>
        <taxon>Pseudomonadati</taxon>
        <taxon>Pseudomonadota</taxon>
        <taxon>Alphaproteobacteria</taxon>
        <taxon>Sphingomonadales</taxon>
        <taxon>Sphingosinicellaceae</taxon>
        <taxon>Sphingosinicella</taxon>
        <taxon>environmental samples</taxon>
    </lineage>
</organism>